<dbReference type="SUPFAM" id="SSF53474">
    <property type="entry name" value="alpha/beta-Hydrolases"/>
    <property type="match status" value="1"/>
</dbReference>
<dbReference type="Proteomes" id="UP000242146">
    <property type="component" value="Unassembled WGS sequence"/>
</dbReference>
<dbReference type="EMBL" id="MCGT01000016">
    <property type="protein sequence ID" value="ORX53252.1"/>
    <property type="molecule type" value="Genomic_DNA"/>
</dbReference>
<organism evidence="1 2">
    <name type="scientific">Hesseltinella vesiculosa</name>
    <dbReference type="NCBI Taxonomy" id="101127"/>
    <lineage>
        <taxon>Eukaryota</taxon>
        <taxon>Fungi</taxon>
        <taxon>Fungi incertae sedis</taxon>
        <taxon>Mucoromycota</taxon>
        <taxon>Mucoromycotina</taxon>
        <taxon>Mucoromycetes</taxon>
        <taxon>Mucorales</taxon>
        <taxon>Cunninghamellaceae</taxon>
        <taxon>Hesseltinella</taxon>
    </lineage>
</organism>
<gene>
    <name evidence="1" type="ORF">DM01DRAFT_252777</name>
</gene>
<dbReference type="AlphaFoldDB" id="A0A1X2GGT3"/>
<name>A0A1X2GGT3_9FUNG</name>
<proteinExistence type="predicted"/>
<evidence type="ECO:0008006" key="3">
    <source>
        <dbReference type="Google" id="ProtNLM"/>
    </source>
</evidence>
<protein>
    <recommendedName>
        <fullName evidence="3">Peptidase S9 prolyl oligopeptidase catalytic domain-containing protein</fullName>
    </recommendedName>
</protein>
<accession>A0A1X2GGT3</accession>
<dbReference type="OrthoDB" id="2152248at2759"/>
<reference evidence="1 2" key="1">
    <citation type="submission" date="2016-07" db="EMBL/GenBank/DDBJ databases">
        <title>Pervasive Adenine N6-methylation of Active Genes in Fungi.</title>
        <authorList>
            <consortium name="DOE Joint Genome Institute"/>
            <person name="Mondo S.J."/>
            <person name="Dannebaum R.O."/>
            <person name="Kuo R.C."/>
            <person name="Labutti K."/>
            <person name="Haridas S."/>
            <person name="Kuo A."/>
            <person name="Salamov A."/>
            <person name="Ahrendt S.R."/>
            <person name="Lipzen A."/>
            <person name="Sullivan W."/>
            <person name="Andreopoulos W.B."/>
            <person name="Clum A."/>
            <person name="Lindquist E."/>
            <person name="Daum C."/>
            <person name="Ramamoorthy G.K."/>
            <person name="Gryganskyi A."/>
            <person name="Culley D."/>
            <person name="Magnuson J.K."/>
            <person name="James T.Y."/>
            <person name="O'Malley M.A."/>
            <person name="Stajich J.E."/>
            <person name="Spatafora J.W."/>
            <person name="Visel A."/>
            <person name="Grigoriev I.V."/>
        </authorList>
    </citation>
    <scope>NUCLEOTIDE SEQUENCE [LARGE SCALE GENOMIC DNA]</scope>
    <source>
        <strain evidence="1 2">NRRL 3301</strain>
    </source>
</reference>
<evidence type="ECO:0000313" key="2">
    <source>
        <dbReference type="Proteomes" id="UP000242146"/>
    </source>
</evidence>
<dbReference type="InterPro" id="IPR029058">
    <property type="entry name" value="AB_hydrolase_fold"/>
</dbReference>
<comment type="caution">
    <text evidence="1">The sequence shown here is derived from an EMBL/GenBank/DDBJ whole genome shotgun (WGS) entry which is preliminary data.</text>
</comment>
<keyword evidence="2" id="KW-1185">Reference proteome</keyword>
<dbReference type="STRING" id="101127.A0A1X2GGT3"/>
<dbReference type="Gene3D" id="3.40.50.1820">
    <property type="entry name" value="alpha/beta hydrolase"/>
    <property type="match status" value="1"/>
</dbReference>
<evidence type="ECO:0000313" key="1">
    <source>
        <dbReference type="EMBL" id="ORX53252.1"/>
    </source>
</evidence>
<sequence length="163" mass="17829">MPSKTDIIVNGLDLTVYGLEEYNNLPKGTPVGILFAIHGRLQQKAIMEPLAGVVCPLNDTRSDPGQRHLLVVTFDQVNHGSRLVDKNANNGWEAHNPSHAVDMWSMIHTGANTVSELIDVLEHYLFGGQRPVQVWGCMGFSMGGHVAFLAGAQGRKKRASSRM</sequence>